<comment type="caution">
    <text evidence="2">The sequence shown here is derived from an EMBL/GenBank/DDBJ whole genome shotgun (WGS) entry which is preliminary data.</text>
</comment>
<dbReference type="EMBL" id="JASJUT010000001">
    <property type="protein sequence ID" value="MDK2593805.1"/>
    <property type="molecule type" value="Genomic_DNA"/>
</dbReference>
<name>A0ABT7EEU2_9GAMM</name>
<proteinExistence type="predicted"/>
<dbReference type="InterPro" id="IPR000182">
    <property type="entry name" value="GNAT_dom"/>
</dbReference>
<dbReference type="Gene3D" id="3.40.630.30">
    <property type="match status" value="1"/>
</dbReference>
<protein>
    <submittedName>
        <fullName evidence="2">GNAT family N-acetyltransferase</fullName>
    </submittedName>
</protein>
<accession>A0ABT7EEU2</accession>
<sequence>MTDERLSKKPEEVFNGVEYATLTPAPMSTLLSDKQKQQCTFQKTLNADIWPTKQVPSISESWHSQAWVEVYLDSLLAWLHDLKDSKVLNKSEPVYLLLLGCERYAFGLALLQKLWQGCQQQGLGDINICLLLCIDDQAMQTQLVRHPDFNEYYQNGQARIVNWDMTSCQPIPSHDIDGETLAIAANPAACLAHGVFSQLPQAVYYMHYQDIYCAEIACLQIPGELEQTHSDKHHQELPLLWDLKTAQSVAKKDDKQRTVYQWSKTNVDREVEQVERELAPQLGTVFRKLIGRGVSQAVAIPLTATQLLFQLEQNFSKGLYQLISDNMVADSGINLPKVLPNTGLDLPVDMNMLSLMNPCSYSSEFEKLHGSDVAIYMSMSHEKSDEFNYTRHVFEKACTYRSPICQAEISQSIKSRARELTETQILAYIRQSKFDPKVLAFFIPRLLKEGVLVENRMQWCHVLSQVWQNHIIDCAHESFAFELGLLAIDFSHWVLAKNCMLACMEINGPNTAYLHNLALVAWATGELEIAAQSAELALDFSPQDVQVKKLNRDIANYLDYCQHIAWFDMKQESTQCEASGLRLLPLGEHQLGEFYSQYRRGEIAERLRGVKLNQFSQLTGIWPTWLEEGCSGKKAHYALVHDSFGFVGAIIVDFYPTPDVSDKQSSQCNAHLSFWVGCDYQNRGFGKIGVNLAVLAIQSLAKSLNISHIKTSAWAHNTASRRILKRVGFTALKETQGTGVEQEVFYQLALAK</sequence>
<dbReference type="SUPFAM" id="SSF48452">
    <property type="entry name" value="TPR-like"/>
    <property type="match status" value="1"/>
</dbReference>
<dbReference type="InterPro" id="IPR016181">
    <property type="entry name" value="Acyl_CoA_acyltransferase"/>
</dbReference>
<gene>
    <name evidence="2" type="ORF">QNM18_01840</name>
</gene>
<evidence type="ECO:0000313" key="3">
    <source>
        <dbReference type="Proteomes" id="UP001231915"/>
    </source>
</evidence>
<dbReference type="InterPro" id="IPR011990">
    <property type="entry name" value="TPR-like_helical_dom_sf"/>
</dbReference>
<evidence type="ECO:0000313" key="2">
    <source>
        <dbReference type="EMBL" id="MDK2593805.1"/>
    </source>
</evidence>
<dbReference type="SUPFAM" id="SSF55729">
    <property type="entry name" value="Acyl-CoA N-acyltransferases (Nat)"/>
    <property type="match status" value="1"/>
</dbReference>
<keyword evidence="3" id="KW-1185">Reference proteome</keyword>
<dbReference type="Pfam" id="PF13302">
    <property type="entry name" value="Acetyltransf_3"/>
    <property type="match status" value="1"/>
</dbReference>
<reference evidence="2 3" key="1">
    <citation type="submission" date="2023-05" db="EMBL/GenBank/DDBJ databases">
        <title>Pseudoalteromonas ardens sp. nov., Pseudoalteromonas obscura sp. nov., and Pseudoalteromonas umbrosa sp. nov., isolated from the coral Montipora capitata.</title>
        <authorList>
            <person name="Thomas E.M."/>
            <person name="Smith E.M."/>
            <person name="Papke E."/>
            <person name="Shlafstein M.D."/>
            <person name="Oline D.K."/>
            <person name="Videau P."/>
            <person name="Saw J.H."/>
            <person name="Strangman W.K."/>
            <person name="Ushijima B."/>
        </authorList>
    </citation>
    <scope>NUCLEOTIDE SEQUENCE [LARGE SCALE GENOMIC DNA]</scope>
    <source>
        <strain evidence="2 3">P94</strain>
    </source>
</reference>
<organism evidence="2 3">
    <name type="scientific">Pseudoalteromonas obscura</name>
    <dbReference type="NCBI Taxonomy" id="3048491"/>
    <lineage>
        <taxon>Bacteria</taxon>
        <taxon>Pseudomonadati</taxon>
        <taxon>Pseudomonadota</taxon>
        <taxon>Gammaproteobacteria</taxon>
        <taxon>Alteromonadales</taxon>
        <taxon>Pseudoalteromonadaceae</taxon>
        <taxon>Pseudoalteromonas</taxon>
    </lineage>
</organism>
<feature type="domain" description="N-acetyltransferase" evidence="1">
    <location>
        <begin position="635"/>
        <end position="730"/>
    </location>
</feature>
<dbReference type="RefSeq" id="WP_284136145.1">
    <property type="nucleotide sequence ID" value="NZ_JASJUT010000001.1"/>
</dbReference>
<dbReference type="Proteomes" id="UP001231915">
    <property type="component" value="Unassembled WGS sequence"/>
</dbReference>
<evidence type="ECO:0000259" key="1">
    <source>
        <dbReference type="Pfam" id="PF13302"/>
    </source>
</evidence>